<evidence type="ECO:0000256" key="1">
    <source>
        <dbReference type="ARBA" id="ARBA00022801"/>
    </source>
</evidence>
<dbReference type="Proteomes" id="UP001465755">
    <property type="component" value="Unassembled WGS sequence"/>
</dbReference>
<dbReference type="PANTHER" id="PTHR11839">
    <property type="entry name" value="UDP/ADP-SUGAR PYROPHOSPHATASE"/>
    <property type="match status" value="1"/>
</dbReference>
<dbReference type="InterPro" id="IPR015797">
    <property type="entry name" value="NUDIX_hydrolase-like_dom_sf"/>
</dbReference>
<dbReference type="SUPFAM" id="SSF55811">
    <property type="entry name" value="Nudix"/>
    <property type="match status" value="1"/>
</dbReference>
<dbReference type="InterPro" id="IPR000086">
    <property type="entry name" value="NUDIX_hydrolase_dom"/>
</dbReference>
<protein>
    <recommendedName>
        <fullName evidence="3">Nudix hydrolase domain-containing protein</fullName>
    </recommendedName>
</protein>
<dbReference type="Gene3D" id="3.90.79.10">
    <property type="entry name" value="Nucleoside Triphosphate Pyrophosphohydrolase"/>
    <property type="match status" value="1"/>
</dbReference>
<dbReference type="GO" id="GO:0005634">
    <property type="term" value="C:nucleus"/>
    <property type="evidence" value="ECO:0007669"/>
    <property type="project" value="TreeGrafter"/>
</dbReference>
<dbReference type="CDD" id="cd18888">
    <property type="entry name" value="NUDIX_ADPRase_Nudt5"/>
    <property type="match status" value="1"/>
</dbReference>
<evidence type="ECO:0000313" key="5">
    <source>
        <dbReference type="Proteomes" id="UP001465755"/>
    </source>
</evidence>
<evidence type="ECO:0000259" key="3">
    <source>
        <dbReference type="PROSITE" id="PS51462"/>
    </source>
</evidence>
<organism evidence="4 5">
    <name type="scientific">Symbiochloris irregularis</name>
    <dbReference type="NCBI Taxonomy" id="706552"/>
    <lineage>
        <taxon>Eukaryota</taxon>
        <taxon>Viridiplantae</taxon>
        <taxon>Chlorophyta</taxon>
        <taxon>core chlorophytes</taxon>
        <taxon>Trebouxiophyceae</taxon>
        <taxon>Trebouxiales</taxon>
        <taxon>Trebouxiaceae</taxon>
        <taxon>Symbiochloris</taxon>
    </lineage>
</organism>
<feature type="domain" description="Nudix hydrolase" evidence="3">
    <location>
        <begin position="50"/>
        <end position="192"/>
    </location>
</feature>
<dbReference type="AlphaFoldDB" id="A0AAW1PJR7"/>
<comment type="caution">
    <text evidence="4">The sequence shown here is derived from an EMBL/GenBank/DDBJ whole genome shotgun (WGS) entry which is preliminary data.</text>
</comment>
<dbReference type="GO" id="GO:0047631">
    <property type="term" value="F:ADP-ribose diphosphatase activity"/>
    <property type="evidence" value="ECO:0007669"/>
    <property type="project" value="TreeGrafter"/>
</dbReference>
<name>A0AAW1PJR7_9CHLO</name>
<keyword evidence="5" id="KW-1185">Reference proteome</keyword>
<feature type="compositionally biased region" description="Polar residues" evidence="2">
    <location>
        <begin position="113"/>
        <end position="129"/>
    </location>
</feature>
<evidence type="ECO:0000256" key="2">
    <source>
        <dbReference type="SAM" id="MobiDB-lite"/>
    </source>
</evidence>
<dbReference type="GO" id="GO:0019693">
    <property type="term" value="P:ribose phosphate metabolic process"/>
    <property type="evidence" value="ECO:0007669"/>
    <property type="project" value="TreeGrafter"/>
</dbReference>
<dbReference type="GO" id="GO:0006753">
    <property type="term" value="P:nucleoside phosphate metabolic process"/>
    <property type="evidence" value="ECO:0007669"/>
    <property type="project" value="TreeGrafter"/>
</dbReference>
<evidence type="ECO:0000313" key="4">
    <source>
        <dbReference type="EMBL" id="KAK9808257.1"/>
    </source>
</evidence>
<dbReference type="Pfam" id="PF00293">
    <property type="entry name" value="NUDIX"/>
    <property type="match status" value="1"/>
</dbReference>
<accession>A0AAW1PJR7</accession>
<dbReference type="PROSITE" id="PS51462">
    <property type="entry name" value="NUDIX"/>
    <property type="match status" value="1"/>
</dbReference>
<reference evidence="4 5" key="1">
    <citation type="journal article" date="2024" name="Nat. Commun.">
        <title>Phylogenomics reveals the evolutionary origins of lichenization in chlorophyte algae.</title>
        <authorList>
            <person name="Puginier C."/>
            <person name="Libourel C."/>
            <person name="Otte J."/>
            <person name="Skaloud P."/>
            <person name="Haon M."/>
            <person name="Grisel S."/>
            <person name="Petersen M."/>
            <person name="Berrin J.G."/>
            <person name="Delaux P.M."/>
            <person name="Dal Grande F."/>
            <person name="Keller J."/>
        </authorList>
    </citation>
    <scope>NUCLEOTIDE SEQUENCE [LARGE SCALE GENOMIC DNA]</scope>
    <source>
        <strain evidence="4 5">SAG 2036</strain>
    </source>
</reference>
<dbReference type="EMBL" id="JALJOQ010000025">
    <property type="protein sequence ID" value="KAK9808257.1"/>
    <property type="molecule type" value="Genomic_DNA"/>
</dbReference>
<keyword evidence="1" id="KW-0378">Hydrolase</keyword>
<sequence length="206" mass="22702">MSDDGAKVLRKRDFGPAGFRWLTLTRIEWADPTGRERVWECAERQTRSQGGVDGVAIFALVKKAGSPISLVLVSQFRPPQGRTVIEVPAGLIDEGESAEAAAVREPKEETGFSGVSVQETQVGANDPGMTNTNMQAVVIEVDGDAPENVNALATPEEGEFIDVFQLPLDNLYEALQDKQKETGWDIDARLMLHCNEVHFSTHFREY</sequence>
<dbReference type="PANTHER" id="PTHR11839:SF1">
    <property type="entry name" value="ADP-SUGAR PYROPHOSPHATASE"/>
    <property type="match status" value="1"/>
</dbReference>
<proteinExistence type="predicted"/>
<feature type="region of interest" description="Disordered" evidence="2">
    <location>
        <begin position="107"/>
        <end position="129"/>
    </location>
</feature>
<gene>
    <name evidence="4" type="ORF">WJX73_004125</name>
</gene>